<dbReference type="STRING" id="761804.BN000_01267"/>
<organism evidence="1 2">
    <name type="scientific">Mycobacterium europaeum</name>
    <dbReference type="NCBI Taxonomy" id="761804"/>
    <lineage>
        <taxon>Bacteria</taxon>
        <taxon>Bacillati</taxon>
        <taxon>Actinomycetota</taxon>
        <taxon>Actinomycetes</taxon>
        <taxon>Mycobacteriales</taxon>
        <taxon>Mycobacteriaceae</taxon>
        <taxon>Mycobacterium</taxon>
        <taxon>Mycobacterium simiae complex</taxon>
    </lineage>
</organism>
<dbReference type="EMBL" id="CTEC01000001">
    <property type="protein sequence ID" value="CQD06373.1"/>
    <property type="molecule type" value="Genomic_DNA"/>
</dbReference>
<dbReference type="Pfam" id="PF02575">
    <property type="entry name" value="YbaB_DNA_bd"/>
    <property type="match status" value="1"/>
</dbReference>
<sequence length="116" mass="12702">MTSREPHPQVTETLAQFERFNKALEDQMHLTNTESFTASDETETVEVTINGHRCLVDVHIEDGLLRLGAETVQRRINEALANAQAGATEAIQAQQAQLVANLTDILGSLQNTVGMS</sequence>
<dbReference type="Proteomes" id="UP000199601">
    <property type="component" value="Unassembled WGS sequence"/>
</dbReference>
<evidence type="ECO:0000313" key="2">
    <source>
        <dbReference type="Proteomes" id="UP000199601"/>
    </source>
</evidence>
<dbReference type="InterPro" id="IPR004401">
    <property type="entry name" value="YbaB/EbfC"/>
</dbReference>
<keyword evidence="2" id="KW-1185">Reference proteome</keyword>
<dbReference type="OrthoDB" id="4741720at2"/>
<evidence type="ECO:0000313" key="1">
    <source>
        <dbReference type="EMBL" id="CQD06373.1"/>
    </source>
</evidence>
<accession>A0A0U1D430</accession>
<dbReference type="AlphaFoldDB" id="A0A0U1D430"/>
<dbReference type="InterPro" id="IPR036894">
    <property type="entry name" value="YbaB-like_sf"/>
</dbReference>
<dbReference type="Gene3D" id="3.30.1310.10">
    <property type="entry name" value="Nucleoid-associated protein YbaB-like domain"/>
    <property type="match status" value="1"/>
</dbReference>
<reference evidence="2" key="1">
    <citation type="submission" date="2015-03" db="EMBL/GenBank/DDBJ databases">
        <authorList>
            <person name="Urmite Genomes"/>
        </authorList>
    </citation>
    <scope>NUCLEOTIDE SEQUENCE [LARGE SCALE GENOMIC DNA]</scope>
    <source>
        <strain evidence="2">CSUR P1344</strain>
    </source>
</reference>
<gene>
    <name evidence="1" type="primary">ybaB_1</name>
    <name evidence="1" type="ORF">BN000_01267</name>
</gene>
<dbReference type="SUPFAM" id="SSF82607">
    <property type="entry name" value="YbaB-like"/>
    <property type="match status" value="1"/>
</dbReference>
<protein>
    <submittedName>
        <fullName evidence="1">Nucleoid-associated protein YbaB</fullName>
    </submittedName>
</protein>
<dbReference type="GO" id="GO:0003677">
    <property type="term" value="F:DNA binding"/>
    <property type="evidence" value="ECO:0007669"/>
    <property type="project" value="InterPro"/>
</dbReference>
<name>A0A0U1D430_9MYCO</name>
<proteinExistence type="predicted"/>